<evidence type="ECO:0008006" key="3">
    <source>
        <dbReference type="Google" id="ProtNLM"/>
    </source>
</evidence>
<keyword evidence="2" id="KW-1185">Reference proteome</keyword>
<proteinExistence type="predicted"/>
<protein>
    <recommendedName>
        <fullName evidence="3">Deazaflavin-dependent oxidoreductase (Nitroreductase family)</fullName>
    </recommendedName>
</protein>
<dbReference type="Proteomes" id="UP001501842">
    <property type="component" value="Unassembled WGS sequence"/>
</dbReference>
<organism evidence="1 2">
    <name type="scientific">Actinocorallia aurantiaca</name>
    <dbReference type="NCBI Taxonomy" id="46204"/>
    <lineage>
        <taxon>Bacteria</taxon>
        <taxon>Bacillati</taxon>
        <taxon>Actinomycetota</taxon>
        <taxon>Actinomycetes</taxon>
        <taxon>Streptosporangiales</taxon>
        <taxon>Thermomonosporaceae</taxon>
        <taxon>Actinocorallia</taxon>
    </lineage>
</organism>
<dbReference type="EMBL" id="BAAATZ010000019">
    <property type="protein sequence ID" value="GAA2731428.1"/>
    <property type="molecule type" value="Genomic_DNA"/>
</dbReference>
<dbReference type="InterPro" id="IPR004378">
    <property type="entry name" value="F420H2_quin_Rdtase"/>
</dbReference>
<dbReference type="RefSeq" id="WP_344452815.1">
    <property type="nucleotide sequence ID" value="NZ_BAAATZ010000019.1"/>
</dbReference>
<sequence length="170" mass="19484">MARGAKGQARHGGLLYRFKRWMYPAGRPNLLARLLNKLSALQYSRGILVPRNWMTLEVRGRRTGRLLSFPVVVADHEGERYLVSMLGEQAHWVRNVRAARDRAVLRHGRREPVRLEEVEVSARPPILRRYLDLAPGARPHVPVDRKAPLEEFAAVAGDFPVFRVVAEPRR</sequence>
<evidence type="ECO:0000313" key="1">
    <source>
        <dbReference type="EMBL" id="GAA2731428.1"/>
    </source>
</evidence>
<dbReference type="Pfam" id="PF04075">
    <property type="entry name" value="F420H2_quin_red"/>
    <property type="match status" value="1"/>
</dbReference>
<accession>A0ABN3UFU5</accession>
<evidence type="ECO:0000313" key="2">
    <source>
        <dbReference type="Proteomes" id="UP001501842"/>
    </source>
</evidence>
<comment type="caution">
    <text evidence="1">The sequence shown here is derived from an EMBL/GenBank/DDBJ whole genome shotgun (WGS) entry which is preliminary data.</text>
</comment>
<name>A0ABN3UFU5_9ACTN</name>
<gene>
    <name evidence="1" type="ORF">GCM10010439_46870</name>
</gene>
<reference evidence="1 2" key="1">
    <citation type="journal article" date="2019" name="Int. J. Syst. Evol. Microbiol.">
        <title>The Global Catalogue of Microorganisms (GCM) 10K type strain sequencing project: providing services to taxonomists for standard genome sequencing and annotation.</title>
        <authorList>
            <consortium name="The Broad Institute Genomics Platform"/>
            <consortium name="The Broad Institute Genome Sequencing Center for Infectious Disease"/>
            <person name="Wu L."/>
            <person name="Ma J."/>
        </authorList>
    </citation>
    <scope>NUCLEOTIDE SEQUENCE [LARGE SCALE GENOMIC DNA]</scope>
    <source>
        <strain evidence="1 2">JCM 8201</strain>
    </source>
</reference>
<dbReference type="Gene3D" id="2.30.110.10">
    <property type="entry name" value="Electron Transport, Fmn-binding Protein, Chain A"/>
    <property type="match status" value="1"/>
</dbReference>
<dbReference type="InterPro" id="IPR012349">
    <property type="entry name" value="Split_barrel_FMN-bd"/>
</dbReference>